<dbReference type="GO" id="GO:0010043">
    <property type="term" value="P:response to zinc ion"/>
    <property type="evidence" value="ECO:0007669"/>
    <property type="project" value="TreeGrafter"/>
</dbReference>
<name>A0A3B0PP34_9CHLA</name>
<protein>
    <submittedName>
        <fullName evidence="10">Manganese transport system membrane protein mntB,anchored repeat-type ABC transporter, permease subunit,ABC 3 transport family</fullName>
    </submittedName>
</protein>
<evidence type="ECO:0000256" key="9">
    <source>
        <dbReference type="SAM" id="Phobius"/>
    </source>
</evidence>
<evidence type="ECO:0000256" key="6">
    <source>
        <dbReference type="ARBA" id="ARBA00022989"/>
    </source>
</evidence>
<evidence type="ECO:0000256" key="3">
    <source>
        <dbReference type="ARBA" id="ARBA00022448"/>
    </source>
</evidence>
<keyword evidence="6 9" id="KW-1133">Transmembrane helix</keyword>
<dbReference type="KEGG" id="chla:C834K_0465"/>
<evidence type="ECO:0000256" key="7">
    <source>
        <dbReference type="ARBA" id="ARBA00023136"/>
    </source>
</evidence>
<feature type="transmembrane region" description="Helical" evidence="9">
    <location>
        <begin position="288"/>
        <end position="306"/>
    </location>
</feature>
<feature type="transmembrane region" description="Helical" evidence="9">
    <location>
        <begin position="126"/>
        <end position="148"/>
    </location>
</feature>
<dbReference type="GO" id="GO:0043190">
    <property type="term" value="C:ATP-binding cassette (ABC) transporter complex"/>
    <property type="evidence" value="ECO:0007669"/>
    <property type="project" value="InterPro"/>
</dbReference>
<dbReference type="Pfam" id="PF00950">
    <property type="entry name" value="ABC-3"/>
    <property type="match status" value="1"/>
</dbReference>
<proteinExistence type="inferred from homology"/>
<comment type="subcellular location">
    <subcellularLocation>
        <location evidence="1">Cell inner membrane</location>
        <topology evidence="1">Multi-pass membrane protein</topology>
    </subcellularLocation>
    <subcellularLocation>
        <location evidence="8">Cell membrane</location>
        <topology evidence="8">Multi-pass membrane protein</topology>
    </subcellularLocation>
</comment>
<evidence type="ECO:0000256" key="1">
    <source>
        <dbReference type="ARBA" id="ARBA00004429"/>
    </source>
</evidence>
<comment type="similarity">
    <text evidence="2 8">Belongs to the ABC-3 integral membrane protein family.</text>
</comment>
<dbReference type="PANTHER" id="PTHR30477">
    <property type="entry name" value="ABC-TRANSPORTER METAL-BINDING PROTEIN"/>
    <property type="match status" value="1"/>
</dbReference>
<feature type="transmembrane region" description="Helical" evidence="9">
    <location>
        <begin position="12"/>
        <end position="36"/>
    </location>
</feature>
<reference evidence="11" key="1">
    <citation type="submission" date="2017-11" db="EMBL/GenBank/DDBJ databases">
        <authorList>
            <person name="Seth-Smith MB H."/>
        </authorList>
    </citation>
    <scope>NUCLEOTIDE SEQUENCE [LARGE SCALE GENOMIC DNA]</scope>
</reference>
<sequence>MIGAFSPYHGVSFIQFFIVFFSRFFSGELFLGHLFIDDIQVVVFLAIALSGAFVGSFLVLKKMAMYANAVSHTVLFGLVSICLFTHQLTSLSLGNLTLASVSTALLTGFLIHFIRNIFRVSEEASTALVFSLLFSMSLILLVFLTRNAHIGTELILGNADSLTYGDIFPVYTILLVNLFVSVIGFRSFVCVSFDSVFSFSLGIPVKIIDYLIILQLSASLVGAFRAVGVLMALAFLLIPGLIAKVFVVSVRGMLFWSLIFGAITALIAPACSRAILTSYDVGLSTSGISVFVLMAFYVVVSLFHYGKKLAYKKFYSKNSLNTELTTL</sequence>
<dbReference type="InterPro" id="IPR037294">
    <property type="entry name" value="ABC_BtuC-like"/>
</dbReference>
<feature type="transmembrane region" description="Helical" evidence="9">
    <location>
        <begin position="222"/>
        <end position="242"/>
    </location>
</feature>
<dbReference type="GO" id="GO:0055085">
    <property type="term" value="P:transmembrane transport"/>
    <property type="evidence" value="ECO:0007669"/>
    <property type="project" value="InterPro"/>
</dbReference>
<keyword evidence="3 8" id="KW-0813">Transport</keyword>
<keyword evidence="11" id="KW-1185">Reference proteome</keyword>
<dbReference type="OrthoDB" id="9788905at2"/>
<dbReference type="Gene3D" id="1.10.3470.10">
    <property type="entry name" value="ABC transporter involved in vitamin B12 uptake, BtuC"/>
    <property type="match status" value="1"/>
</dbReference>
<dbReference type="SUPFAM" id="SSF81345">
    <property type="entry name" value="ABC transporter involved in vitamin B12 uptake, BtuC"/>
    <property type="match status" value="1"/>
</dbReference>
<evidence type="ECO:0000313" key="10">
    <source>
        <dbReference type="EMBL" id="SYX08923.1"/>
    </source>
</evidence>
<gene>
    <name evidence="10" type="primary">mntB_3</name>
    <name evidence="10" type="ORF">C834K_0465</name>
</gene>
<organism evidence="10 11">
    <name type="scientific">Chlamydia poikilotherma</name>
    <dbReference type="NCBI Taxonomy" id="1967783"/>
    <lineage>
        <taxon>Bacteria</taxon>
        <taxon>Pseudomonadati</taxon>
        <taxon>Chlamydiota</taxon>
        <taxon>Chlamydiia</taxon>
        <taxon>Chlamydiales</taxon>
        <taxon>Chlamydiaceae</taxon>
        <taxon>Chlamydia/Chlamydophila group</taxon>
        <taxon>Chlamydia</taxon>
    </lineage>
</organism>
<dbReference type="RefSeq" id="WP_117274235.1">
    <property type="nucleotide sequence ID" value="NZ_LS992154.1"/>
</dbReference>
<dbReference type="Proteomes" id="UP000258476">
    <property type="component" value="Chromosome"/>
</dbReference>
<feature type="transmembrane region" description="Helical" evidence="9">
    <location>
        <begin position="168"/>
        <end position="189"/>
    </location>
</feature>
<dbReference type="PANTHER" id="PTHR30477:SF8">
    <property type="entry name" value="METAL TRANSPORT SYSTEM MEMBRANE PROTEIN CT_070-RELATED"/>
    <property type="match status" value="1"/>
</dbReference>
<feature type="transmembrane region" description="Helical" evidence="9">
    <location>
        <begin position="67"/>
        <end position="86"/>
    </location>
</feature>
<evidence type="ECO:0000256" key="4">
    <source>
        <dbReference type="ARBA" id="ARBA00022475"/>
    </source>
</evidence>
<feature type="transmembrane region" description="Helical" evidence="9">
    <location>
        <begin position="254"/>
        <end position="276"/>
    </location>
</feature>
<keyword evidence="7 9" id="KW-0472">Membrane</keyword>
<evidence type="ECO:0000256" key="2">
    <source>
        <dbReference type="ARBA" id="ARBA00008034"/>
    </source>
</evidence>
<feature type="transmembrane region" description="Helical" evidence="9">
    <location>
        <begin position="196"/>
        <end position="216"/>
    </location>
</feature>
<keyword evidence="4" id="KW-1003">Cell membrane</keyword>
<dbReference type="InterPro" id="IPR001626">
    <property type="entry name" value="ABC_TroCD"/>
</dbReference>
<accession>A0A3B0PP34</accession>
<dbReference type="AlphaFoldDB" id="A0A3B0PP34"/>
<feature type="transmembrane region" description="Helical" evidence="9">
    <location>
        <begin position="42"/>
        <end position="60"/>
    </location>
</feature>
<feature type="transmembrane region" description="Helical" evidence="9">
    <location>
        <begin position="92"/>
        <end position="114"/>
    </location>
</feature>
<keyword evidence="5 8" id="KW-0812">Transmembrane</keyword>
<evidence type="ECO:0000256" key="5">
    <source>
        <dbReference type="ARBA" id="ARBA00022692"/>
    </source>
</evidence>
<evidence type="ECO:0000313" key="11">
    <source>
        <dbReference type="Proteomes" id="UP000258476"/>
    </source>
</evidence>
<evidence type="ECO:0000256" key="8">
    <source>
        <dbReference type="RuleBase" id="RU003943"/>
    </source>
</evidence>
<dbReference type="EMBL" id="LS992154">
    <property type="protein sequence ID" value="SYX08923.1"/>
    <property type="molecule type" value="Genomic_DNA"/>
</dbReference>